<dbReference type="Pfam" id="PF00072">
    <property type="entry name" value="Response_reg"/>
    <property type="match status" value="1"/>
</dbReference>
<evidence type="ECO:0000256" key="3">
    <source>
        <dbReference type="ARBA" id="ARBA00023015"/>
    </source>
</evidence>
<protein>
    <submittedName>
        <fullName evidence="10">Response regulator transcription factor</fullName>
    </submittedName>
</protein>
<keyword evidence="5" id="KW-0804">Transcription</keyword>
<name>A0A7Y6B6M3_9SPHN</name>
<comment type="caution">
    <text evidence="10">The sequence shown here is derived from an EMBL/GenBank/DDBJ whole genome shotgun (WGS) entry which is preliminary data.</text>
</comment>
<gene>
    <name evidence="10" type="ORF">HP438_10485</name>
</gene>
<keyword evidence="4 7" id="KW-0238">DNA-binding</keyword>
<dbReference type="SUPFAM" id="SSF46894">
    <property type="entry name" value="C-terminal effector domain of the bipartite response regulators"/>
    <property type="match status" value="1"/>
</dbReference>
<feature type="domain" description="Response regulatory" evidence="8">
    <location>
        <begin position="2"/>
        <end position="116"/>
    </location>
</feature>
<reference evidence="10 11" key="1">
    <citation type="submission" date="2020-05" db="EMBL/GenBank/DDBJ databases">
        <title>Genome Sequencing of Type Strains.</title>
        <authorList>
            <person name="Lemaire J.F."/>
            <person name="Inderbitzin P."/>
            <person name="Gregorio O.A."/>
            <person name="Collins S.B."/>
            <person name="Wespe N."/>
            <person name="Knight-Connoni V."/>
        </authorList>
    </citation>
    <scope>NUCLEOTIDE SEQUENCE [LARGE SCALE GENOMIC DNA]</scope>
    <source>
        <strain evidence="10 11">DSM 100049</strain>
    </source>
</reference>
<evidence type="ECO:0000256" key="2">
    <source>
        <dbReference type="ARBA" id="ARBA00023012"/>
    </source>
</evidence>
<dbReference type="InterPro" id="IPR036388">
    <property type="entry name" value="WH-like_DNA-bd_sf"/>
</dbReference>
<evidence type="ECO:0000256" key="5">
    <source>
        <dbReference type="ARBA" id="ARBA00023163"/>
    </source>
</evidence>
<keyword evidence="3" id="KW-0805">Transcription regulation</keyword>
<dbReference type="Gene3D" id="3.40.50.2300">
    <property type="match status" value="1"/>
</dbReference>
<evidence type="ECO:0000256" key="6">
    <source>
        <dbReference type="PROSITE-ProRule" id="PRU00169"/>
    </source>
</evidence>
<evidence type="ECO:0000259" key="9">
    <source>
        <dbReference type="PROSITE" id="PS51755"/>
    </source>
</evidence>
<dbReference type="SMART" id="SM00862">
    <property type="entry name" value="Trans_reg_C"/>
    <property type="match status" value="1"/>
</dbReference>
<dbReference type="GO" id="GO:0032993">
    <property type="term" value="C:protein-DNA complex"/>
    <property type="evidence" value="ECO:0007669"/>
    <property type="project" value="TreeGrafter"/>
</dbReference>
<feature type="domain" description="OmpR/PhoB-type" evidence="9">
    <location>
        <begin position="126"/>
        <end position="224"/>
    </location>
</feature>
<dbReference type="Pfam" id="PF00486">
    <property type="entry name" value="Trans_reg_C"/>
    <property type="match status" value="1"/>
</dbReference>
<dbReference type="GO" id="GO:0006355">
    <property type="term" value="P:regulation of DNA-templated transcription"/>
    <property type="evidence" value="ECO:0007669"/>
    <property type="project" value="InterPro"/>
</dbReference>
<feature type="DNA-binding region" description="OmpR/PhoB-type" evidence="7">
    <location>
        <begin position="126"/>
        <end position="224"/>
    </location>
</feature>
<dbReference type="InterPro" id="IPR001789">
    <property type="entry name" value="Sig_transdc_resp-reg_receiver"/>
</dbReference>
<dbReference type="SMART" id="SM00448">
    <property type="entry name" value="REC"/>
    <property type="match status" value="1"/>
</dbReference>
<accession>A0A7Y6B6M3</accession>
<dbReference type="GO" id="GO:0000976">
    <property type="term" value="F:transcription cis-regulatory region binding"/>
    <property type="evidence" value="ECO:0007669"/>
    <property type="project" value="TreeGrafter"/>
</dbReference>
<dbReference type="InterPro" id="IPR001867">
    <property type="entry name" value="OmpR/PhoB-type_DNA-bd"/>
</dbReference>
<keyword evidence="11" id="KW-1185">Reference proteome</keyword>
<dbReference type="Proteomes" id="UP000536441">
    <property type="component" value="Unassembled WGS sequence"/>
</dbReference>
<keyword evidence="1 6" id="KW-0597">Phosphoprotein</keyword>
<proteinExistence type="predicted"/>
<dbReference type="AlphaFoldDB" id="A0A7Y6B6M3"/>
<dbReference type="CDD" id="cd00383">
    <property type="entry name" value="trans_reg_C"/>
    <property type="match status" value="1"/>
</dbReference>
<dbReference type="Gene3D" id="1.10.10.10">
    <property type="entry name" value="Winged helix-like DNA-binding domain superfamily/Winged helix DNA-binding domain"/>
    <property type="match status" value="1"/>
</dbReference>
<dbReference type="PANTHER" id="PTHR48111:SF22">
    <property type="entry name" value="REGULATOR OF RPOS"/>
    <property type="match status" value="1"/>
</dbReference>
<dbReference type="PANTHER" id="PTHR48111">
    <property type="entry name" value="REGULATOR OF RPOS"/>
    <property type="match status" value="1"/>
</dbReference>
<evidence type="ECO:0000313" key="10">
    <source>
        <dbReference type="EMBL" id="NUU47402.1"/>
    </source>
</evidence>
<evidence type="ECO:0000313" key="11">
    <source>
        <dbReference type="Proteomes" id="UP000536441"/>
    </source>
</evidence>
<dbReference type="Gene3D" id="6.10.250.690">
    <property type="match status" value="1"/>
</dbReference>
<evidence type="ECO:0000259" key="8">
    <source>
        <dbReference type="PROSITE" id="PS50110"/>
    </source>
</evidence>
<keyword evidence="2" id="KW-0902">Two-component regulatory system</keyword>
<dbReference type="GO" id="GO:0000156">
    <property type="term" value="F:phosphorelay response regulator activity"/>
    <property type="evidence" value="ECO:0007669"/>
    <property type="project" value="TreeGrafter"/>
</dbReference>
<organism evidence="10 11">
    <name type="scientific">Sphingomonas zeae</name>
    <dbReference type="NCBI Taxonomy" id="1646122"/>
    <lineage>
        <taxon>Bacteria</taxon>
        <taxon>Pseudomonadati</taxon>
        <taxon>Pseudomonadota</taxon>
        <taxon>Alphaproteobacteria</taxon>
        <taxon>Sphingomonadales</taxon>
        <taxon>Sphingomonadaceae</taxon>
        <taxon>Sphingomonas</taxon>
    </lineage>
</organism>
<dbReference type="InterPro" id="IPR016032">
    <property type="entry name" value="Sig_transdc_resp-reg_C-effctor"/>
</dbReference>
<evidence type="ECO:0000256" key="4">
    <source>
        <dbReference type="ARBA" id="ARBA00023125"/>
    </source>
</evidence>
<dbReference type="FunFam" id="1.10.10.10:FF:000005">
    <property type="entry name" value="Two-component system response regulator"/>
    <property type="match status" value="1"/>
</dbReference>
<feature type="modified residue" description="4-aspartylphosphate" evidence="6">
    <location>
        <position position="51"/>
    </location>
</feature>
<dbReference type="GO" id="GO:0005829">
    <property type="term" value="C:cytosol"/>
    <property type="evidence" value="ECO:0007669"/>
    <property type="project" value="TreeGrafter"/>
</dbReference>
<dbReference type="InterPro" id="IPR011006">
    <property type="entry name" value="CheY-like_superfamily"/>
</dbReference>
<dbReference type="EMBL" id="JABMCH010000063">
    <property type="protein sequence ID" value="NUU47402.1"/>
    <property type="molecule type" value="Genomic_DNA"/>
</dbReference>
<dbReference type="InterPro" id="IPR039420">
    <property type="entry name" value="WalR-like"/>
</dbReference>
<dbReference type="SUPFAM" id="SSF52172">
    <property type="entry name" value="CheY-like"/>
    <property type="match status" value="1"/>
</dbReference>
<dbReference type="PROSITE" id="PS50110">
    <property type="entry name" value="RESPONSE_REGULATORY"/>
    <property type="match status" value="1"/>
</dbReference>
<evidence type="ECO:0000256" key="1">
    <source>
        <dbReference type="ARBA" id="ARBA00022553"/>
    </source>
</evidence>
<sequence>MHLLLVEDDATYAHGLAADLIGLGHRVEHVFDGRLALAAIDREQYDAVILDRMMPRLDGLSVVEMLRASGITVPIVMLTALSMASDKVDGLEAGADDYVVKPVDPHELIARVQAVIRGRRWTASESDTIRAGDIVVSPTSFRAWRAGQPITLANLELKLLAELARHAGEVLTRAMLIERVWGYDFEPETNIVDVYIRRLRMKLTEQGGADPIETVRGIGYSLKP</sequence>
<evidence type="ECO:0000256" key="7">
    <source>
        <dbReference type="PROSITE-ProRule" id="PRU01091"/>
    </source>
</evidence>
<dbReference type="PROSITE" id="PS51755">
    <property type="entry name" value="OMPR_PHOB"/>
    <property type="match status" value="1"/>
</dbReference>